<organism evidence="4 5">
    <name type="scientific">Aphanomyces stellatus</name>
    <dbReference type="NCBI Taxonomy" id="120398"/>
    <lineage>
        <taxon>Eukaryota</taxon>
        <taxon>Sar</taxon>
        <taxon>Stramenopiles</taxon>
        <taxon>Oomycota</taxon>
        <taxon>Saprolegniomycetes</taxon>
        <taxon>Saprolegniales</taxon>
        <taxon>Verrucalvaceae</taxon>
        <taxon>Aphanomyces</taxon>
    </lineage>
</organism>
<dbReference type="CDD" id="cd06093">
    <property type="entry name" value="PX_domain"/>
    <property type="match status" value="1"/>
</dbReference>
<dbReference type="SUPFAM" id="SSF54001">
    <property type="entry name" value="Cysteine proteinases"/>
    <property type="match status" value="1"/>
</dbReference>
<dbReference type="AlphaFoldDB" id="A0A485LT95"/>
<accession>A0A485LT95</accession>
<feature type="compositionally biased region" description="Acidic residues" evidence="1">
    <location>
        <begin position="97"/>
        <end position="109"/>
    </location>
</feature>
<proteinExistence type="predicted"/>
<evidence type="ECO:0000256" key="1">
    <source>
        <dbReference type="SAM" id="MobiDB-lite"/>
    </source>
</evidence>
<dbReference type="InterPro" id="IPR001683">
    <property type="entry name" value="PX_dom"/>
</dbReference>
<evidence type="ECO:0000259" key="2">
    <source>
        <dbReference type="PROSITE" id="PS50195"/>
    </source>
</evidence>
<gene>
    <name evidence="4" type="primary">Aste57867_25434</name>
    <name evidence="3" type="ORF">As57867_025355</name>
    <name evidence="4" type="ORF">ASTE57867_25434</name>
</gene>
<reference evidence="4 5" key="1">
    <citation type="submission" date="2019-03" db="EMBL/GenBank/DDBJ databases">
        <authorList>
            <person name="Gaulin E."/>
            <person name="Dumas B."/>
        </authorList>
    </citation>
    <scope>NUCLEOTIDE SEQUENCE [LARGE SCALE GENOMIC DNA]</scope>
    <source>
        <strain evidence="4">CBS 568.67</strain>
    </source>
</reference>
<dbReference type="Pfam" id="PF00787">
    <property type="entry name" value="PX"/>
    <property type="match status" value="1"/>
</dbReference>
<name>A0A485LT95_9STRA</name>
<dbReference type="OrthoDB" id="289113at2759"/>
<feature type="domain" description="PX" evidence="2">
    <location>
        <begin position="342"/>
        <end position="459"/>
    </location>
</feature>
<dbReference type="SUPFAM" id="SSF64268">
    <property type="entry name" value="PX domain"/>
    <property type="match status" value="1"/>
</dbReference>
<dbReference type="InterPro" id="IPR036871">
    <property type="entry name" value="PX_dom_sf"/>
</dbReference>
<dbReference type="Gene3D" id="3.30.1520.10">
    <property type="entry name" value="Phox-like domain"/>
    <property type="match status" value="1"/>
</dbReference>
<reference evidence="3" key="2">
    <citation type="submission" date="2019-06" db="EMBL/GenBank/DDBJ databases">
        <title>Genomics analysis of Aphanomyces spp. identifies a new class of oomycete effector associated with host adaptation.</title>
        <authorList>
            <person name="Gaulin E."/>
        </authorList>
    </citation>
    <scope>NUCLEOTIDE SEQUENCE</scope>
    <source>
        <strain evidence="3">CBS 578.67</strain>
    </source>
</reference>
<dbReference type="InterPro" id="IPR038765">
    <property type="entry name" value="Papain-like_cys_pep_sf"/>
</dbReference>
<evidence type="ECO:0000313" key="4">
    <source>
        <dbReference type="EMBL" id="VFU02057.1"/>
    </source>
</evidence>
<dbReference type="SMART" id="SM00312">
    <property type="entry name" value="PX"/>
    <property type="match status" value="1"/>
</dbReference>
<dbReference type="EMBL" id="VJMH01007536">
    <property type="protein sequence ID" value="KAF0682421.1"/>
    <property type="molecule type" value="Genomic_DNA"/>
</dbReference>
<keyword evidence="5" id="KW-1185">Reference proteome</keyword>
<dbReference type="Gene3D" id="3.90.1720.10">
    <property type="entry name" value="endopeptidase domain like (from Nostoc punctiforme)"/>
    <property type="match status" value="1"/>
</dbReference>
<dbReference type="PROSITE" id="PS50195">
    <property type="entry name" value="PX"/>
    <property type="match status" value="1"/>
</dbReference>
<feature type="region of interest" description="Disordered" evidence="1">
    <location>
        <begin position="93"/>
        <end position="118"/>
    </location>
</feature>
<protein>
    <submittedName>
        <fullName evidence="4">Aste57867_25434 protein</fullName>
    </submittedName>
</protein>
<dbReference type="GO" id="GO:0035091">
    <property type="term" value="F:phosphatidylinositol binding"/>
    <property type="evidence" value="ECO:0007669"/>
    <property type="project" value="InterPro"/>
</dbReference>
<dbReference type="Proteomes" id="UP000332933">
    <property type="component" value="Unassembled WGS sequence"/>
</dbReference>
<sequence length="686" mass="76285">MECAAGLFSCYTGNCFGEAQPDDMRATTDRNPCPQLFKLKSLLVHVPSCNSVLRLGSTNCKIACLPTGLVKKIVFLYLRGRYEIAAAASAASSTDVTDSEGEDAELPGDDEGKEHTGSERQGALFGHAAYASTTSITSSLHSMREAYNFARTFSNVESTGSSESPNGLDLKVLQDSYMLTFRKGGKEKEQVEVKLFMVNASPPPTTDTSASPPARDLKIVNVLLRDNLWVDVLVSEDSPASAPLNTTDVLESQMVFQLFRCDDCGDFDACACDAPRPETIWRREEDIRLDECVVKKRRNGQYLWQDHLLHFPTLHKCSAICDVPLGVLNLFLVSADHAVTTEFDVAITSSKKVVDLSDEVYIMFCITVCHGELKWHITRRFRDFTHMHTLLVKELHLTASELADLPKLPPKTWLPTTDSQFIHERQLLLETYLRQMTLHTGAMQSVAFLSFLGALSSPRLEHEWISGVPRDVIHLRILHRYVELGDILLFQSKNSMSGMQRTVTGAEWDHVAMVVEGPRVPNKAPKFMLLEATGDGVTVMPLVSRILAYNSCFINYIALRKLRMPPSAREAFRTRLLAFLHKVEGKPYSMTLDKLMRPSETNANLSGFFCSELIAAALKASGLIDDSFAASSFWPGSFGSGQEVDRELARHDAYLEEEVVIDCRVLEIALANKDEHGVGTVVHHND</sequence>
<dbReference type="PANTHER" id="PTHR47112">
    <property type="entry name" value="PX DOMAIN-CONTAINING PROTEIN"/>
    <property type="match status" value="1"/>
</dbReference>
<dbReference type="PANTHER" id="PTHR47112:SF1">
    <property type="entry name" value="PX DOMAIN-CONTAINING PROTEIN"/>
    <property type="match status" value="1"/>
</dbReference>
<dbReference type="EMBL" id="CAADRA010007562">
    <property type="protein sequence ID" value="VFU02057.1"/>
    <property type="molecule type" value="Genomic_DNA"/>
</dbReference>
<evidence type="ECO:0000313" key="3">
    <source>
        <dbReference type="EMBL" id="KAF0682421.1"/>
    </source>
</evidence>
<evidence type="ECO:0000313" key="5">
    <source>
        <dbReference type="Proteomes" id="UP000332933"/>
    </source>
</evidence>